<dbReference type="GO" id="GO:0009313">
    <property type="term" value="P:oligosaccharide catabolic process"/>
    <property type="evidence" value="ECO:0007669"/>
    <property type="project" value="TreeGrafter"/>
</dbReference>
<sequence length="258" mass="29181">LSGLYNSEELVRLLYFTAELKRDYGIEILSAKQTDTPNYTYALPSILAGAGIRYLAVGQNASVPYRRPEVNPCYWVGPDGSEVLLWHSPAYGESGHTGSSWRLIQHRIRVAERESGICDAIGCYGLYGDNTVINLNDYRFRLELARAWNRRWAYPKLVLGTPYDLLHYIEEKFGSKLPRVRGDWGSDWEDGAASSARETGINRRAKNLLAAAETLATIVSAIREDYSYPKKQIDEAYRNVMLYDEHTWGASTSISEPE</sequence>
<organism evidence="2">
    <name type="scientific">marine sediment metagenome</name>
    <dbReference type="NCBI Taxonomy" id="412755"/>
    <lineage>
        <taxon>unclassified sequences</taxon>
        <taxon>metagenomes</taxon>
        <taxon>ecological metagenomes</taxon>
    </lineage>
</organism>
<proteinExistence type="predicted"/>
<name>X0WIW2_9ZZZZ</name>
<evidence type="ECO:0000313" key="2">
    <source>
        <dbReference type="EMBL" id="GAG23157.1"/>
    </source>
</evidence>
<feature type="domain" description="Glycoside hydrolase family 38 central" evidence="1">
    <location>
        <begin position="188"/>
        <end position="256"/>
    </location>
</feature>
<dbReference type="InterPro" id="IPR015341">
    <property type="entry name" value="Glyco_hydro_38_cen"/>
</dbReference>
<dbReference type="PANTHER" id="PTHR46017">
    <property type="entry name" value="ALPHA-MANNOSIDASE 2C1"/>
    <property type="match status" value="1"/>
</dbReference>
<dbReference type="InterPro" id="IPR011330">
    <property type="entry name" value="Glyco_hydro/deAcase_b/a-brl"/>
</dbReference>
<protein>
    <recommendedName>
        <fullName evidence="1">Glycoside hydrolase family 38 central domain-containing protein</fullName>
    </recommendedName>
</protein>
<feature type="non-terminal residue" evidence="2">
    <location>
        <position position="1"/>
    </location>
</feature>
<gene>
    <name evidence="2" type="ORF">S01H1_55174</name>
</gene>
<dbReference type="SUPFAM" id="SSF88713">
    <property type="entry name" value="Glycoside hydrolase/deacetylase"/>
    <property type="match status" value="1"/>
</dbReference>
<dbReference type="Gene3D" id="3.20.110.10">
    <property type="entry name" value="Glycoside hydrolase 38, N terminal domain"/>
    <property type="match status" value="1"/>
</dbReference>
<dbReference type="InterPro" id="IPR027291">
    <property type="entry name" value="Glyco_hydro_38_N_sf"/>
</dbReference>
<dbReference type="EMBL" id="BARS01035845">
    <property type="protein sequence ID" value="GAG23157.1"/>
    <property type="molecule type" value="Genomic_DNA"/>
</dbReference>
<reference evidence="2" key="1">
    <citation type="journal article" date="2014" name="Front. Microbiol.">
        <title>High frequency of phylogenetically diverse reductive dehalogenase-homologous genes in deep subseafloor sedimentary metagenomes.</title>
        <authorList>
            <person name="Kawai M."/>
            <person name="Futagami T."/>
            <person name="Toyoda A."/>
            <person name="Takaki Y."/>
            <person name="Nishi S."/>
            <person name="Hori S."/>
            <person name="Arai W."/>
            <person name="Tsubouchi T."/>
            <person name="Morono Y."/>
            <person name="Uchiyama I."/>
            <person name="Ito T."/>
            <person name="Fujiyama A."/>
            <person name="Inagaki F."/>
            <person name="Takami H."/>
        </authorList>
    </citation>
    <scope>NUCLEOTIDE SEQUENCE</scope>
    <source>
        <strain evidence="2">Expedition CK06-06</strain>
    </source>
</reference>
<dbReference type="AlphaFoldDB" id="X0WIW2"/>
<dbReference type="GO" id="GO:0006013">
    <property type="term" value="P:mannose metabolic process"/>
    <property type="evidence" value="ECO:0007669"/>
    <property type="project" value="InterPro"/>
</dbReference>
<accession>X0WIW2</accession>
<dbReference type="PANTHER" id="PTHR46017:SF1">
    <property type="entry name" value="ALPHA-MANNOSIDASE 2C1"/>
    <property type="match status" value="1"/>
</dbReference>
<dbReference type="Pfam" id="PF09261">
    <property type="entry name" value="Alpha-mann_mid"/>
    <property type="match status" value="1"/>
</dbReference>
<evidence type="ECO:0000259" key="1">
    <source>
        <dbReference type="Pfam" id="PF09261"/>
    </source>
</evidence>
<feature type="non-terminal residue" evidence="2">
    <location>
        <position position="258"/>
    </location>
</feature>
<comment type="caution">
    <text evidence="2">The sequence shown here is derived from an EMBL/GenBank/DDBJ whole genome shotgun (WGS) entry which is preliminary data.</text>
</comment>
<dbReference type="GO" id="GO:0004559">
    <property type="term" value="F:alpha-mannosidase activity"/>
    <property type="evidence" value="ECO:0007669"/>
    <property type="project" value="InterPro"/>
</dbReference>